<evidence type="ECO:0000256" key="9">
    <source>
        <dbReference type="PROSITE-ProRule" id="PRU01193"/>
    </source>
</evidence>
<feature type="transmembrane region" description="Helical" evidence="10">
    <location>
        <begin position="102"/>
        <end position="122"/>
    </location>
</feature>
<evidence type="ECO:0000256" key="8">
    <source>
        <dbReference type="PROSITE-ProRule" id="PRU00703"/>
    </source>
</evidence>
<dbReference type="InterPro" id="IPR005170">
    <property type="entry name" value="Transptr-assoc_dom"/>
</dbReference>
<feature type="domain" description="CBS" evidence="11">
    <location>
        <begin position="216"/>
        <end position="275"/>
    </location>
</feature>
<keyword evidence="5 9" id="KW-1133">Transmembrane helix</keyword>
<dbReference type="Pfam" id="PF00571">
    <property type="entry name" value="CBS"/>
    <property type="match status" value="1"/>
</dbReference>
<feature type="domain" description="CBS" evidence="11">
    <location>
        <begin position="280"/>
        <end position="337"/>
    </location>
</feature>
<evidence type="ECO:0000313" key="14">
    <source>
        <dbReference type="Proteomes" id="UP000823629"/>
    </source>
</evidence>
<dbReference type="GO" id="GO:0050660">
    <property type="term" value="F:flavin adenine dinucleotide binding"/>
    <property type="evidence" value="ECO:0007669"/>
    <property type="project" value="InterPro"/>
</dbReference>
<reference evidence="13" key="1">
    <citation type="submission" date="2020-10" db="EMBL/GenBank/DDBJ databases">
        <authorList>
            <person name="Gilroy R."/>
        </authorList>
    </citation>
    <scope>NUCLEOTIDE SEQUENCE</scope>
    <source>
        <strain evidence="13">1748</strain>
    </source>
</reference>
<dbReference type="PROSITE" id="PS51846">
    <property type="entry name" value="CNNM"/>
    <property type="match status" value="1"/>
</dbReference>
<feature type="domain" description="CNNM transmembrane" evidence="12">
    <location>
        <begin position="1"/>
        <end position="197"/>
    </location>
</feature>
<keyword evidence="6 8" id="KW-0129">CBS domain</keyword>
<keyword evidence="7 9" id="KW-0472">Membrane</keyword>
<evidence type="ECO:0000256" key="7">
    <source>
        <dbReference type="ARBA" id="ARBA00023136"/>
    </source>
</evidence>
<dbReference type="SUPFAM" id="SSF54631">
    <property type="entry name" value="CBS-domain pair"/>
    <property type="match status" value="1"/>
</dbReference>
<dbReference type="Gene3D" id="3.10.580.10">
    <property type="entry name" value="CBS-domain"/>
    <property type="match status" value="1"/>
</dbReference>
<dbReference type="InterPro" id="IPR046342">
    <property type="entry name" value="CBS_dom_sf"/>
</dbReference>
<proteinExistence type="inferred from homology"/>
<evidence type="ECO:0000256" key="10">
    <source>
        <dbReference type="SAM" id="Phobius"/>
    </source>
</evidence>
<dbReference type="Pfam" id="PF01595">
    <property type="entry name" value="CNNM"/>
    <property type="match status" value="1"/>
</dbReference>
<dbReference type="Gene3D" id="3.30.465.10">
    <property type="match status" value="1"/>
</dbReference>
<dbReference type="FunFam" id="3.10.580.10:FF:000002">
    <property type="entry name" value="Magnesium/cobalt efflux protein CorC"/>
    <property type="match status" value="1"/>
</dbReference>
<dbReference type="AlphaFoldDB" id="A0A9D9GSM8"/>
<organism evidence="13 14">
    <name type="scientific">Candidatus Scatoplasma merdavium</name>
    <dbReference type="NCBI Taxonomy" id="2840932"/>
    <lineage>
        <taxon>Bacteria</taxon>
        <taxon>Bacillati</taxon>
        <taxon>Bacillota</taxon>
        <taxon>Bacilli</taxon>
        <taxon>Bacillales</taxon>
        <taxon>Candidatus Scatoplasma</taxon>
    </lineage>
</organism>
<dbReference type="PANTHER" id="PTHR22777">
    <property type="entry name" value="HEMOLYSIN-RELATED"/>
    <property type="match status" value="1"/>
</dbReference>
<keyword evidence="4" id="KW-0677">Repeat</keyword>
<dbReference type="GO" id="GO:0005886">
    <property type="term" value="C:plasma membrane"/>
    <property type="evidence" value="ECO:0007669"/>
    <property type="project" value="TreeGrafter"/>
</dbReference>
<evidence type="ECO:0000259" key="11">
    <source>
        <dbReference type="PROSITE" id="PS51371"/>
    </source>
</evidence>
<dbReference type="SMART" id="SM01091">
    <property type="entry name" value="CorC_HlyC"/>
    <property type="match status" value="1"/>
</dbReference>
<evidence type="ECO:0000256" key="2">
    <source>
        <dbReference type="ARBA" id="ARBA00006337"/>
    </source>
</evidence>
<evidence type="ECO:0000256" key="5">
    <source>
        <dbReference type="ARBA" id="ARBA00022989"/>
    </source>
</evidence>
<keyword evidence="3 9" id="KW-0812">Transmembrane</keyword>
<evidence type="ECO:0000259" key="12">
    <source>
        <dbReference type="PROSITE" id="PS51846"/>
    </source>
</evidence>
<name>A0A9D9GSM8_9BACL</name>
<comment type="similarity">
    <text evidence="2">Belongs to the UPF0053 family.</text>
</comment>
<reference evidence="13" key="2">
    <citation type="journal article" date="2021" name="PeerJ">
        <title>Extensive microbial diversity within the chicken gut microbiome revealed by metagenomics and culture.</title>
        <authorList>
            <person name="Gilroy R."/>
            <person name="Ravi A."/>
            <person name="Getino M."/>
            <person name="Pursley I."/>
            <person name="Horton D.L."/>
            <person name="Alikhan N.F."/>
            <person name="Baker D."/>
            <person name="Gharbi K."/>
            <person name="Hall N."/>
            <person name="Watson M."/>
            <person name="Adriaenssens E.M."/>
            <person name="Foster-Nyarko E."/>
            <person name="Jarju S."/>
            <person name="Secka A."/>
            <person name="Antonio M."/>
            <person name="Oren A."/>
            <person name="Chaudhuri R.R."/>
            <person name="La Ragione R."/>
            <person name="Hildebrand F."/>
            <person name="Pallen M.J."/>
        </authorList>
    </citation>
    <scope>NUCLEOTIDE SEQUENCE</scope>
    <source>
        <strain evidence="13">1748</strain>
    </source>
</reference>
<comment type="subcellular location">
    <subcellularLocation>
        <location evidence="1">Membrane</location>
        <topology evidence="1">Multi-pass membrane protein</topology>
    </subcellularLocation>
</comment>
<dbReference type="PROSITE" id="PS51371">
    <property type="entry name" value="CBS"/>
    <property type="match status" value="2"/>
</dbReference>
<gene>
    <name evidence="13" type="ORF">IAC78_02230</name>
</gene>
<dbReference type="InterPro" id="IPR000644">
    <property type="entry name" value="CBS_dom"/>
</dbReference>
<evidence type="ECO:0000256" key="3">
    <source>
        <dbReference type="ARBA" id="ARBA00022692"/>
    </source>
</evidence>
<dbReference type="InterPro" id="IPR016169">
    <property type="entry name" value="FAD-bd_PCMH_sub2"/>
</dbReference>
<dbReference type="InterPro" id="IPR036318">
    <property type="entry name" value="FAD-bd_PCMH-like_sf"/>
</dbReference>
<dbReference type="InterPro" id="IPR002550">
    <property type="entry name" value="CNNM"/>
</dbReference>
<evidence type="ECO:0000256" key="6">
    <source>
        <dbReference type="ARBA" id="ARBA00023122"/>
    </source>
</evidence>
<dbReference type="SUPFAM" id="SSF56176">
    <property type="entry name" value="FAD-binding/transporter-associated domain-like"/>
    <property type="match status" value="1"/>
</dbReference>
<sequence>MIIAYIIVLIVLLFISVFFSSADMAYGSVNERHLVHALETSPNSHRLKLAYKLSHNYDKTISTILLFNDTVNAGLDSFATLLGVLLANEVFHVTDSSTAETYGLIASMIVLVLKITFGEIIAKSVGKIFNQTLVKAYSNIINICYYATLPITFLVGGFGKVITSPITSSVKDLQISDEELHEMVEEAQSTGILDEDKAELLKGTIDYATTEVYEVMTPRKKICAIDATEDIEEIIEDNNIFNFSRIPVYKDTIDNIIGYIRCKDLVRLKIEGKEEHITSILRSIKFFPRTAEINDILQYFRTEHRHIAVVLDEYGGTEGIVTSEDIIEEIVGEIWDETDEKDEPIVERSDGKYIVDGRMNLEDFCEKFDIDYEELDTEYVTIGGFIIELLDDNFAKINQVINFKNLTMKIIALDQHQTIRKILVTINPQEDED</sequence>
<evidence type="ECO:0000256" key="1">
    <source>
        <dbReference type="ARBA" id="ARBA00004141"/>
    </source>
</evidence>
<evidence type="ECO:0000256" key="4">
    <source>
        <dbReference type="ARBA" id="ARBA00022737"/>
    </source>
</evidence>
<dbReference type="EMBL" id="JADING010000063">
    <property type="protein sequence ID" value="MBO8414280.1"/>
    <property type="molecule type" value="Genomic_DNA"/>
</dbReference>
<evidence type="ECO:0000313" key="13">
    <source>
        <dbReference type="EMBL" id="MBO8414280.1"/>
    </source>
</evidence>
<protein>
    <submittedName>
        <fullName evidence="13">HlyC/CorC family transporter</fullName>
    </submittedName>
</protein>
<dbReference type="CDD" id="cd04590">
    <property type="entry name" value="CBS_pair_CorC_HlyC_assoc"/>
    <property type="match status" value="1"/>
</dbReference>
<dbReference type="Pfam" id="PF03471">
    <property type="entry name" value="CorC_HlyC"/>
    <property type="match status" value="1"/>
</dbReference>
<feature type="transmembrane region" description="Helical" evidence="10">
    <location>
        <begin position="143"/>
        <end position="162"/>
    </location>
</feature>
<dbReference type="PANTHER" id="PTHR22777:SF17">
    <property type="entry name" value="UPF0053 PROTEIN SLL0260"/>
    <property type="match status" value="1"/>
</dbReference>
<comment type="caution">
    <text evidence="13">The sequence shown here is derived from an EMBL/GenBank/DDBJ whole genome shotgun (WGS) entry which is preliminary data.</text>
</comment>
<dbReference type="Proteomes" id="UP000823629">
    <property type="component" value="Unassembled WGS sequence"/>
</dbReference>
<dbReference type="InterPro" id="IPR044751">
    <property type="entry name" value="Ion_transp-like_CBS"/>
</dbReference>
<accession>A0A9D9GSM8</accession>